<evidence type="ECO:0000256" key="1">
    <source>
        <dbReference type="PROSITE-ProRule" id="PRU00024"/>
    </source>
</evidence>
<dbReference type="SUPFAM" id="SSF57845">
    <property type="entry name" value="B-box zinc-binding domain"/>
    <property type="match status" value="1"/>
</dbReference>
<evidence type="ECO:0000259" key="3">
    <source>
        <dbReference type="PROSITE" id="PS50119"/>
    </source>
</evidence>
<accession>A0AAW1J9W6</accession>
<dbReference type="Pfam" id="PF00643">
    <property type="entry name" value="zf-B_box"/>
    <property type="match status" value="1"/>
</dbReference>
<evidence type="ECO:0000256" key="2">
    <source>
        <dbReference type="SAM" id="MobiDB-lite"/>
    </source>
</evidence>
<proteinExistence type="predicted"/>
<keyword evidence="1" id="KW-0863">Zinc-finger</keyword>
<evidence type="ECO:0000313" key="4">
    <source>
        <dbReference type="EMBL" id="KAK9699959.1"/>
    </source>
</evidence>
<keyword evidence="1" id="KW-0479">Metal-binding</keyword>
<gene>
    <name evidence="4" type="ORF">RND81_08G206900</name>
</gene>
<dbReference type="InterPro" id="IPR000315">
    <property type="entry name" value="Znf_B-box"/>
</dbReference>
<dbReference type="Proteomes" id="UP001443914">
    <property type="component" value="Unassembled WGS sequence"/>
</dbReference>
<feature type="region of interest" description="Disordered" evidence="2">
    <location>
        <begin position="207"/>
        <end position="235"/>
    </location>
</feature>
<keyword evidence="5" id="KW-1185">Reference proteome</keyword>
<sequence length="266" mass="30722">MESSSSSNMPFENKAQVLLDLNVPLAEDPDLLSDHTSKGEFRKVEPEWLGKFIGRTFFDPCSEHSIWRNERNKYCVDCDAPLCQYCVSAATHNDHTVLKIYRHVYKNVTPLDAILELIDCSQIQPYRCNKQNVLALTPLPHMGTKIFKDEELCKTCKRRLIEHNVHSYCSIFCKVDAFIKKEDDDSPPFLALKLEQLNTAVDQLVPNAEQETEPKESPVNQLAEQEQEQERPMTNLEILAEMACRERAIDLRKRKRKGSPHRSPFF</sequence>
<name>A0AAW1J9W6_SAPOF</name>
<reference evidence="4" key="1">
    <citation type="submission" date="2024-03" db="EMBL/GenBank/DDBJ databases">
        <title>WGS assembly of Saponaria officinalis var. Norfolk2.</title>
        <authorList>
            <person name="Jenkins J."/>
            <person name="Shu S."/>
            <person name="Grimwood J."/>
            <person name="Barry K."/>
            <person name="Goodstein D."/>
            <person name="Schmutz J."/>
            <person name="Leebens-Mack J."/>
            <person name="Osbourn A."/>
        </authorList>
    </citation>
    <scope>NUCLEOTIDE SEQUENCE [LARGE SCALE GENOMIC DNA]</scope>
    <source>
        <strain evidence="4">JIC</strain>
    </source>
</reference>
<feature type="domain" description="B box-type" evidence="3">
    <location>
        <begin position="61"/>
        <end position="100"/>
    </location>
</feature>
<evidence type="ECO:0000313" key="5">
    <source>
        <dbReference type="Proteomes" id="UP001443914"/>
    </source>
</evidence>
<keyword evidence="1" id="KW-0862">Zinc</keyword>
<dbReference type="PANTHER" id="PTHR31065:SF9">
    <property type="entry name" value="TRANSCRIPTION FACTOR FAMILY PROTEIN, PUTATIVE-RELATED"/>
    <property type="match status" value="1"/>
</dbReference>
<dbReference type="Pfam" id="PF04640">
    <property type="entry name" value="PLATZ"/>
    <property type="match status" value="1"/>
</dbReference>
<dbReference type="GO" id="GO:0008270">
    <property type="term" value="F:zinc ion binding"/>
    <property type="evidence" value="ECO:0007669"/>
    <property type="project" value="UniProtKB-KW"/>
</dbReference>
<dbReference type="PANTHER" id="PTHR31065">
    <property type="entry name" value="PLATZ TRANSCRIPTION FACTOR FAMILY PROTEIN"/>
    <property type="match status" value="1"/>
</dbReference>
<dbReference type="PROSITE" id="PS50119">
    <property type="entry name" value="ZF_BBOX"/>
    <property type="match status" value="1"/>
</dbReference>
<protein>
    <recommendedName>
        <fullName evidence="3">B box-type domain-containing protein</fullName>
    </recommendedName>
</protein>
<dbReference type="EMBL" id="JBDFQZ010000008">
    <property type="protein sequence ID" value="KAK9699959.1"/>
    <property type="molecule type" value="Genomic_DNA"/>
</dbReference>
<organism evidence="4 5">
    <name type="scientific">Saponaria officinalis</name>
    <name type="common">Common soapwort</name>
    <name type="synonym">Lychnis saponaria</name>
    <dbReference type="NCBI Taxonomy" id="3572"/>
    <lineage>
        <taxon>Eukaryota</taxon>
        <taxon>Viridiplantae</taxon>
        <taxon>Streptophyta</taxon>
        <taxon>Embryophyta</taxon>
        <taxon>Tracheophyta</taxon>
        <taxon>Spermatophyta</taxon>
        <taxon>Magnoliopsida</taxon>
        <taxon>eudicotyledons</taxon>
        <taxon>Gunneridae</taxon>
        <taxon>Pentapetalae</taxon>
        <taxon>Caryophyllales</taxon>
        <taxon>Caryophyllaceae</taxon>
        <taxon>Caryophylleae</taxon>
        <taxon>Saponaria</taxon>
    </lineage>
</organism>
<dbReference type="InterPro" id="IPR006734">
    <property type="entry name" value="PLATZ"/>
</dbReference>
<dbReference type="AlphaFoldDB" id="A0AAW1J9W6"/>
<dbReference type="Gene3D" id="3.30.160.60">
    <property type="entry name" value="Classic Zinc Finger"/>
    <property type="match status" value="1"/>
</dbReference>
<comment type="caution">
    <text evidence="4">The sequence shown here is derived from an EMBL/GenBank/DDBJ whole genome shotgun (WGS) entry which is preliminary data.</text>
</comment>